<accession>A0A0Q0RJ75</accession>
<evidence type="ECO:0000256" key="4">
    <source>
        <dbReference type="ARBA" id="ARBA00022823"/>
    </source>
</evidence>
<gene>
    <name evidence="9" type="ORF">AOG55_06670</name>
</gene>
<evidence type="ECO:0000313" key="9">
    <source>
        <dbReference type="EMBL" id="KQB35474.1"/>
    </source>
</evidence>
<dbReference type="InterPro" id="IPR011053">
    <property type="entry name" value="Single_hybrid_motif"/>
</dbReference>
<evidence type="ECO:0000256" key="1">
    <source>
        <dbReference type="ARBA" id="ARBA00001938"/>
    </source>
</evidence>
<dbReference type="SUPFAM" id="SSF52777">
    <property type="entry name" value="CoA-dependent acyltransferases"/>
    <property type="match status" value="1"/>
</dbReference>
<dbReference type="FunCoup" id="A0A0Q0RJ75">
    <property type="interactions" value="114"/>
</dbReference>
<dbReference type="InterPro" id="IPR036625">
    <property type="entry name" value="E3-bd_dom_sf"/>
</dbReference>
<dbReference type="PANTHER" id="PTHR43178:SF5">
    <property type="entry name" value="LIPOAMIDE ACYLTRANSFERASE COMPONENT OF BRANCHED-CHAIN ALPHA-KETO ACID DEHYDROGENASE COMPLEX, MITOCHONDRIAL"/>
    <property type="match status" value="1"/>
</dbReference>
<dbReference type="InterPro" id="IPR050743">
    <property type="entry name" value="2-oxoacid_DH_E2_comp"/>
</dbReference>
<dbReference type="Gene3D" id="4.10.320.10">
    <property type="entry name" value="E3-binding domain"/>
    <property type="match status" value="1"/>
</dbReference>
<dbReference type="InterPro" id="IPR001078">
    <property type="entry name" value="2-oxoacid_DH_actylTfrase"/>
</dbReference>
<dbReference type="Gene3D" id="2.40.50.100">
    <property type="match status" value="1"/>
</dbReference>
<dbReference type="InterPro" id="IPR003016">
    <property type="entry name" value="2-oxoA_DH_lipoyl-BS"/>
</dbReference>
<dbReference type="EMBL" id="LKBH01000130">
    <property type="protein sequence ID" value="KQB35474.1"/>
    <property type="molecule type" value="Genomic_DNA"/>
</dbReference>
<evidence type="ECO:0000259" key="7">
    <source>
        <dbReference type="PROSITE" id="PS50968"/>
    </source>
</evidence>
<dbReference type="Proteomes" id="UP000050301">
    <property type="component" value="Unassembled WGS sequence"/>
</dbReference>
<comment type="cofactor">
    <cofactor evidence="1">
        <name>(R)-lipoate</name>
        <dbReference type="ChEBI" id="CHEBI:83088"/>
    </cofactor>
</comment>
<dbReference type="Pfam" id="PF00364">
    <property type="entry name" value="Biotin_lipoyl"/>
    <property type="match status" value="1"/>
</dbReference>
<reference evidence="9 10" key="1">
    <citation type="submission" date="2015-09" db="EMBL/GenBank/DDBJ databases">
        <title>Heavy metals and arsenic resistance mechanisms in polyextremophilic archaea of the family Ferroplasmaceae.</title>
        <authorList>
            <person name="Bulaev A.G."/>
            <person name="Kanygina A.V."/>
        </authorList>
    </citation>
    <scope>NUCLEOTIDE SEQUENCE [LARGE SCALE GENOMIC DNA]</scope>
    <source>
        <strain evidence="9 10">BH2</strain>
    </source>
</reference>
<dbReference type="Pfam" id="PF02817">
    <property type="entry name" value="E3_binding"/>
    <property type="match status" value="1"/>
</dbReference>
<keyword evidence="3" id="KW-0808">Transferase</keyword>
<evidence type="ECO:0000313" key="10">
    <source>
        <dbReference type="Proteomes" id="UP000050301"/>
    </source>
</evidence>
<dbReference type="SUPFAM" id="SSF51230">
    <property type="entry name" value="Single hybrid motif"/>
    <property type="match status" value="1"/>
</dbReference>
<dbReference type="InterPro" id="IPR023213">
    <property type="entry name" value="CAT-like_dom_sf"/>
</dbReference>
<keyword evidence="4" id="KW-0450">Lipoyl</keyword>
<dbReference type="PROSITE" id="PS50968">
    <property type="entry name" value="BIOTINYL_LIPOYL"/>
    <property type="match status" value="1"/>
</dbReference>
<protein>
    <submittedName>
        <fullName evidence="9">Branched-chain alpha-keto acid dehydrogenase subunit E2</fullName>
    </submittedName>
</protein>
<evidence type="ECO:0000256" key="5">
    <source>
        <dbReference type="ARBA" id="ARBA00023315"/>
    </source>
</evidence>
<organism evidence="9 10">
    <name type="scientific">Acidiplasma cupricumulans</name>
    <dbReference type="NCBI Taxonomy" id="312540"/>
    <lineage>
        <taxon>Archaea</taxon>
        <taxon>Methanobacteriati</taxon>
        <taxon>Thermoplasmatota</taxon>
        <taxon>Thermoplasmata</taxon>
        <taxon>Thermoplasmatales</taxon>
        <taxon>Ferroplasmaceae</taxon>
        <taxon>Acidiplasma</taxon>
    </lineage>
</organism>
<dbReference type="RefSeq" id="WP_048101972.1">
    <property type="nucleotide sequence ID" value="NZ_LKBH01000130.1"/>
</dbReference>
<dbReference type="InterPro" id="IPR004167">
    <property type="entry name" value="PSBD"/>
</dbReference>
<comment type="similarity">
    <text evidence="2">Belongs to the 2-oxoacid dehydrogenase family.</text>
</comment>
<proteinExistence type="inferred from homology"/>
<dbReference type="Pfam" id="PF00198">
    <property type="entry name" value="2-oxoacid_dh"/>
    <property type="match status" value="1"/>
</dbReference>
<evidence type="ECO:0000256" key="3">
    <source>
        <dbReference type="ARBA" id="ARBA00022679"/>
    </source>
</evidence>
<evidence type="ECO:0000256" key="6">
    <source>
        <dbReference type="SAM" id="MobiDB-lite"/>
    </source>
</evidence>
<comment type="caution">
    <text evidence="9">The sequence shown here is derived from an EMBL/GenBank/DDBJ whole genome shotgun (WGS) entry which is preliminary data.</text>
</comment>
<dbReference type="GO" id="GO:0005737">
    <property type="term" value="C:cytoplasm"/>
    <property type="evidence" value="ECO:0007669"/>
    <property type="project" value="TreeGrafter"/>
</dbReference>
<dbReference type="GO" id="GO:0016407">
    <property type="term" value="F:acetyltransferase activity"/>
    <property type="evidence" value="ECO:0007669"/>
    <property type="project" value="TreeGrafter"/>
</dbReference>
<name>A0A0Q0RJ75_9ARCH</name>
<keyword evidence="10" id="KW-1185">Reference proteome</keyword>
<dbReference type="PANTHER" id="PTHR43178">
    <property type="entry name" value="DIHYDROLIPOAMIDE ACETYLTRANSFERASE COMPONENT OF PYRUVATE DEHYDROGENASE COMPLEX"/>
    <property type="match status" value="1"/>
</dbReference>
<dbReference type="GO" id="GO:0031405">
    <property type="term" value="F:lipoic acid binding"/>
    <property type="evidence" value="ECO:0007669"/>
    <property type="project" value="TreeGrafter"/>
</dbReference>
<dbReference type="InParanoid" id="A0A0Q0RJ75"/>
<evidence type="ECO:0000256" key="2">
    <source>
        <dbReference type="ARBA" id="ARBA00007317"/>
    </source>
</evidence>
<dbReference type="AlphaFoldDB" id="A0A0Q0RJ75"/>
<evidence type="ECO:0000259" key="8">
    <source>
        <dbReference type="PROSITE" id="PS51826"/>
    </source>
</evidence>
<keyword evidence="5" id="KW-0012">Acyltransferase</keyword>
<feature type="domain" description="Peripheral subunit-binding (PSBD)" evidence="8">
    <location>
        <begin position="112"/>
        <end position="149"/>
    </location>
</feature>
<dbReference type="InterPro" id="IPR000089">
    <property type="entry name" value="Biotin_lipoyl"/>
</dbReference>
<dbReference type="PROSITE" id="PS51826">
    <property type="entry name" value="PSBD"/>
    <property type="match status" value="1"/>
</dbReference>
<dbReference type="GeneID" id="84221943"/>
<dbReference type="PROSITE" id="PS00189">
    <property type="entry name" value="LIPOYL"/>
    <property type="match status" value="1"/>
</dbReference>
<feature type="region of interest" description="Disordered" evidence="6">
    <location>
        <begin position="75"/>
        <end position="94"/>
    </location>
</feature>
<dbReference type="SUPFAM" id="SSF47005">
    <property type="entry name" value="Peripheral subunit-binding domain of 2-oxo acid dehydrogenase complex"/>
    <property type="match status" value="1"/>
</dbReference>
<sequence>MYTLKLPPIGEGIQEGEIVKWDVKEGDTIKKDQDIVEVMTDKITVRIPAPVSGKISKILVPEGKTVNIGDPIVQIDSPDESNEVTTENKPVEEQPKTEQVYSVNNENIPSVKATPSVRAYARSKNVDILKVKPTGPDGRITKDDIDAYLKNTTAQKTEVKKPENPAAGDEIFNVSGIRKVIFDKMTKSKQIMPHFTVTDFVETQEIQKTIEYYAKKEYLSFTSFFVKACTIAFKDFPKLNAIYNENDKNYTIKKAYNIGVAVDSPYGLTVVVIKDADKKDLFTISKEIKDLAEKARNNTLTLDEVRGSTFSITNIGAIGGIMSTPVINYPEVAILAVNSRTTAIINNEMKTGLYLTLACDHRLIDGAEAARYLQRVKEILEHPMAFIGD</sequence>
<dbReference type="Gene3D" id="3.30.559.10">
    <property type="entry name" value="Chloramphenicol acetyltransferase-like domain"/>
    <property type="match status" value="1"/>
</dbReference>
<feature type="domain" description="Lipoyl-binding" evidence="7">
    <location>
        <begin position="1"/>
        <end position="76"/>
    </location>
</feature>
<dbReference type="CDD" id="cd06849">
    <property type="entry name" value="lipoyl_domain"/>
    <property type="match status" value="1"/>
</dbReference>